<evidence type="ECO:0000313" key="2">
    <source>
        <dbReference type="EMBL" id="SFS31955.1"/>
    </source>
</evidence>
<dbReference type="Proteomes" id="UP000198785">
    <property type="component" value="Unassembled WGS sequence"/>
</dbReference>
<organism evidence="2 3">
    <name type="scientific">Sphingobacterium wenxiniae</name>
    <dbReference type="NCBI Taxonomy" id="683125"/>
    <lineage>
        <taxon>Bacteria</taxon>
        <taxon>Pseudomonadati</taxon>
        <taxon>Bacteroidota</taxon>
        <taxon>Sphingobacteriia</taxon>
        <taxon>Sphingobacteriales</taxon>
        <taxon>Sphingobacteriaceae</taxon>
        <taxon>Sphingobacterium</taxon>
    </lineage>
</organism>
<dbReference type="EMBL" id="FOZZ01000001">
    <property type="protein sequence ID" value="SFS31955.1"/>
    <property type="molecule type" value="Genomic_DNA"/>
</dbReference>
<dbReference type="STRING" id="683125.SAMN05660206_101127"/>
<keyword evidence="1" id="KW-1133">Transmembrane helix</keyword>
<feature type="transmembrane region" description="Helical" evidence="1">
    <location>
        <begin position="40"/>
        <end position="61"/>
    </location>
</feature>
<name>A0A1I6NVP3_9SPHI</name>
<keyword evidence="3" id="KW-1185">Reference proteome</keyword>
<gene>
    <name evidence="2" type="ORF">SAMN05660206_101127</name>
</gene>
<evidence type="ECO:0000313" key="3">
    <source>
        <dbReference type="Proteomes" id="UP000198785"/>
    </source>
</evidence>
<proteinExistence type="predicted"/>
<keyword evidence="1" id="KW-0472">Membrane</keyword>
<sequence>MVKEDRLQCIATCLFLFSQKQFLPINITQTIVYLFGNKFITSLYIDVLFILYNLLLLFYILNNRL</sequence>
<dbReference type="AlphaFoldDB" id="A0A1I6NVP3"/>
<evidence type="ECO:0000256" key="1">
    <source>
        <dbReference type="SAM" id="Phobius"/>
    </source>
</evidence>
<reference evidence="2 3" key="1">
    <citation type="submission" date="2016-10" db="EMBL/GenBank/DDBJ databases">
        <authorList>
            <person name="de Groot N.N."/>
        </authorList>
    </citation>
    <scope>NUCLEOTIDE SEQUENCE [LARGE SCALE GENOMIC DNA]</scope>
    <source>
        <strain evidence="2 3">DSM 22789</strain>
    </source>
</reference>
<keyword evidence="1" id="KW-0812">Transmembrane</keyword>
<protein>
    <submittedName>
        <fullName evidence="2">Uncharacterized protein</fullName>
    </submittedName>
</protein>
<accession>A0A1I6NVP3</accession>